<gene>
    <name evidence="1" type="ORF">KUCAC02_005903</name>
</gene>
<accession>A0ACB9WRI7</accession>
<protein>
    <submittedName>
        <fullName evidence="1">Uncharacterized protein</fullName>
    </submittedName>
</protein>
<comment type="caution">
    <text evidence="1">The sequence shown here is derived from an EMBL/GenBank/DDBJ whole genome shotgun (WGS) entry which is preliminary data.</text>
</comment>
<evidence type="ECO:0000313" key="2">
    <source>
        <dbReference type="Proteomes" id="UP001057452"/>
    </source>
</evidence>
<organism evidence="1 2">
    <name type="scientific">Chaenocephalus aceratus</name>
    <name type="common">Blackfin icefish</name>
    <name type="synonym">Chaenichthys aceratus</name>
    <dbReference type="NCBI Taxonomy" id="36190"/>
    <lineage>
        <taxon>Eukaryota</taxon>
        <taxon>Metazoa</taxon>
        <taxon>Chordata</taxon>
        <taxon>Craniata</taxon>
        <taxon>Vertebrata</taxon>
        <taxon>Euteleostomi</taxon>
        <taxon>Actinopterygii</taxon>
        <taxon>Neopterygii</taxon>
        <taxon>Teleostei</taxon>
        <taxon>Neoteleostei</taxon>
        <taxon>Acanthomorphata</taxon>
        <taxon>Eupercaria</taxon>
        <taxon>Perciformes</taxon>
        <taxon>Notothenioidei</taxon>
        <taxon>Channichthyidae</taxon>
        <taxon>Chaenocephalus</taxon>
    </lineage>
</organism>
<evidence type="ECO:0000313" key="1">
    <source>
        <dbReference type="EMBL" id="KAI4815776.1"/>
    </source>
</evidence>
<keyword evidence="2" id="KW-1185">Reference proteome</keyword>
<reference evidence="1" key="1">
    <citation type="submission" date="2022-05" db="EMBL/GenBank/DDBJ databases">
        <title>Chromosome-level genome of Chaenocephalus aceratus.</title>
        <authorList>
            <person name="Park H."/>
        </authorList>
    </citation>
    <scope>NUCLEOTIDE SEQUENCE</scope>
    <source>
        <strain evidence="1">KU_202001</strain>
    </source>
</reference>
<proteinExistence type="predicted"/>
<dbReference type="Proteomes" id="UP001057452">
    <property type="component" value="Chromosome 13"/>
</dbReference>
<dbReference type="EMBL" id="CM043797">
    <property type="protein sequence ID" value="KAI4815776.1"/>
    <property type="molecule type" value="Genomic_DNA"/>
</dbReference>
<name>A0ACB9WRI7_CHAAC</name>
<sequence length="91" mass="10336">MGSQFKGLNPRCWGFPGQQCPRCFWRTVKVNRQSSLGTPSNRESGVIRKQSLSFTTAVLQFYFSTAHVICKMLFEYIVKCPSVLPCCQSHV</sequence>